<dbReference type="EMBL" id="JBIMSO010000037">
    <property type="protein sequence ID" value="MFH5208125.1"/>
    <property type="molecule type" value="Genomic_DNA"/>
</dbReference>
<dbReference type="Pfam" id="PF11829">
    <property type="entry name" value="DUF3349"/>
    <property type="match status" value="1"/>
</dbReference>
<dbReference type="RefSeq" id="WP_395113552.1">
    <property type="nucleotide sequence ID" value="NZ_JBIMSN010000003.1"/>
</dbReference>
<dbReference type="InterPro" id="IPR021784">
    <property type="entry name" value="DUF3349"/>
</dbReference>
<evidence type="ECO:0000313" key="5">
    <source>
        <dbReference type="Proteomes" id="UP001609176"/>
    </source>
</evidence>
<evidence type="ECO:0000313" key="2">
    <source>
        <dbReference type="EMBL" id="MFH5227182.1"/>
    </source>
</evidence>
<evidence type="ECO:0000313" key="4">
    <source>
        <dbReference type="Proteomes" id="UP001609175"/>
    </source>
</evidence>
<evidence type="ECO:0000313" key="6">
    <source>
        <dbReference type="Proteomes" id="UP001609219"/>
    </source>
</evidence>
<dbReference type="Proteomes" id="UP001609175">
    <property type="component" value="Unassembled WGS sequence"/>
</dbReference>
<organism evidence="2 6">
    <name type="scientific">Antrihabitans spumae</name>
    <dbReference type="NCBI Taxonomy" id="3373370"/>
    <lineage>
        <taxon>Bacteria</taxon>
        <taxon>Bacillati</taxon>
        <taxon>Actinomycetota</taxon>
        <taxon>Actinomycetes</taxon>
        <taxon>Mycobacteriales</taxon>
        <taxon>Nocardiaceae</taxon>
        <taxon>Antrihabitans</taxon>
    </lineage>
</organism>
<accession>A0ABW7JWS1</accession>
<sequence length="109" mass="11870">MTAETNAENQSILQTVIGWLRAGYPQGVPREDYIALFAVLHRRLTEFEVRKIADQLIANAVAEDGVIERSEIEDAIAKVALEQPGDDDVARVASRLAAGGWPLANPSDN</sequence>
<dbReference type="Proteomes" id="UP001609176">
    <property type="component" value="Unassembled WGS sequence"/>
</dbReference>
<dbReference type="Gene3D" id="6.10.140.2080">
    <property type="match status" value="1"/>
</dbReference>
<gene>
    <name evidence="3" type="ORF">ACHIPV_00885</name>
    <name evidence="1" type="ORF">ACHIPZ_07850</name>
    <name evidence="2" type="ORF">ACHIRB_01035</name>
</gene>
<dbReference type="Gene3D" id="1.10.10.2390">
    <property type="match status" value="1"/>
</dbReference>
<dbReference type="EMBL" id="JBIMSN010000003">
    <property type="protein sequence ID" value="MFH5227182.1"/>
    <property type="molecule type" value="Genomic_DNA"/>
</dbReference>
<evidence type="ECO:0000313" key="3">
    <source>
        <dbReference type="EMBL" id="MFH5240442.1"/>
    </source>
</evidence>
<comment type="caution">
    <text evidence="2">The sequence shown here is derived from an EMBL/GenBank/DDBJ whole genome shotgun (WGS) entry which is preliminary data.</text>
</comment>
<protein>
    <submittedName>
        <fullName evidence="2">DUF3349 domain-containing protein</fullName>
    </submittedName>
</protein>
<evidence type="ECO:0000313" key="1">
    <source>
        <dbReference type="EMBL" id="MFH5208125.1"/>
    </source>
</evidence>
<dbReference type="Proteomes" id="UP001609219">
    <property type="component" value="Unassembled WGS sequence"/>
</dbReference>
<name>A0ABW7JWS1_9NOCA</name>
<keyword evidence="6" id="KW-1185">Reference proteome</keyword>
<proteinExistence type="predicted"/>
<dbReference type="EMBL" id="JBIMSP010000001">
    <property type="protein sequence ID" value="MFH5240442.1"/>
    <property type="molecule type" value="Genomic_DNA"/>
</dbReference>
<reference evidence="4 5" key="1">
    <citation type="submission" date="2024-10" db="EMBL/GenBank/DDBJ databases">
        <authorList>
            <person name="Riesco R."/>
        </authorList>
    </citation>
    <scope>NUCLEOTIDE SEQUENCE [LARGE SCALE GENOMIC DNA]</scope>
    <source>
        <strain evidence="3 5">NCIMB 15448</strain>
        <strain evidence="1 4">NCIMB 15449</strain>
        <strain evidence="2 6">NCIMB 15450</strain>
    </source>
</reference>